<protein>
    <submittedName>
        <fullName evidence="2">DUF1801 domain-containing protein</fullName>
    </submittedName>
</protein>
<dbReference type="Pfam" id="PF08818">
    <property type="entry name" value="DUF1801"/>
    <property type="match status" value="1"/>
</dbReference>
<keyword evidence="3" id="KW-1185">Reference proteome</keyword>
<reference evidence="2 3" key="1">
    <citation type="submission" date="2024-02" db="EMBL/GenBank/DDBJ databases">
        <authorList>
            <person name="Saticioglu I.B."/>
        </authorList>
    </citation>
    <scope>NUCLEOTIDE SEQUENCE [LARGE SCALE GENOMIC DNA]</scope>
    <source>
        <strain evidence="2 3">Mu-86</strain>
    </source>
</reference>
<dbReference type="InterPro" id="IPR014922">
    <property type="entry name" value="YdhG-like"/>
</dbReference>
<comment type="caution">
    <text evidence="2">The sequence shown here is derived from an EMBL/GenBank/DDBJ whole genome shotgun (WGS) entry which is preliminary data.</text>
</comment>
<organism evidence="2 3">
    <name type="scientific">Microbacterium marmarense</name>
    <dbReference type="NCBI Taxonomy" id="3122051"/>
    <lineage>
        <taxon>Bacteria</taxon>
        <taxon>Bacillati</taxon>
        <taxon>Actinomycetota</taxon>
        <taxon>Actinomycetes</taxon>
        <taxon>Micrococcales</taxon>
        <taxon>Microbacteriaceae</taxon>
        <taxon>Microbacterium</taxon>
    </lineage>
</organism>
<evidence type="ECO:0000259" key="1">
    <source>
        <dbReference type="Pfam" id="PF08818"/>
    </source>
</evidence>
<evidence type="ECO:0000313" key="3">
    <source>
        <dbReference type="Proteomes" id="UP001368654"/>
    </source>
</evidence>
<dbReference type="RefSeq" id="WP_337337402.1">
    <property type="nucleotide sequence ID" value="NZ_JBBDGL010000001.1"/>
</dbReference>
<feature type="domain" description="YdhG-like" evidence="1">
    <location>
        <begin position="18"/>
        <end position="106"/>
    </location>
</feature>
<proteinExistence type="predicted"/>
<name>A0ABU8LTY7_9MICO</name>
<dbReference type="Proteomes" id="UP001368654">
    <property type="component" value="Unassembled WGS sequence"/>
</dbReference>
<gene>
    <name evidence="2" type="ORF">WDU96_05130</name>
</gene>
<accession>A0ABU8LTY7</accession>
<sequence length="114" mass="12532">MGTVDDYLAEQTENDRVVIEHVYDIARDLVPDVEQGKGYGMPALVYKGKSLISVMRTAKHIGVYPFSPEAIAAAADELVGFDRDKGTVRFQPDSPIPDAAVRTMVHTRRAQIDG</sequence>
<evidence type="ECO:0000313" key="2">
    <source>
        <dbReference type="EMBL" id="MEJ1154984.1"/>
    </source>
</evidence>
<dbReference type="Gene3D" id="3.90.1150.200">
    <property type="match status" value="1"/>
</dbReference>
<dbReference type="SUPFAM" id="SSF159888">
    <property type="entry name" value="YdhG-like"/>
    <property type="match status" value="1"/>
</dbReference>
<dbReference type="EMBL" id="JBBDGL010000001">
    <property type="protein sequence ID" value="MEJ1154984.1"/>
    <property type="molecule type" value="Genomic_DNA"/>
</dbReference>